<sequence length="86" mass="9867">MMLRFLYTDRIIPTPAGSTPVEYARLFFRTMDCTRKYDIPELYLACHSWLISMTNSHKDSLDQMCTTILTEVRIGSGANTIGKIPF</sequence>
<comment type="caution">
    <text evidence="1">The sequence shown here is derived from an EMBL/GenBank/DDBJ whole genome shotgun (WGS) entry which is preliminary data.</text>
</comment>
<proteinExistence type="predicted"/>
<evidence type="ECO:0008006" key="3">
    <source>
        <dbReference type="Google" id="ProtNLM"/>
    </source>
</evidence>
<accession>A0A1D1VFT1</accession>
<evidence type="ECO:0000313" key="2">
    <source>
        <dbReference type="Proteomes" id="UP000186922"/>
    </source>
</evidence>
<organism evidence="1 2">
    <name type="scientific">Ramazzottius varieornatus</name>
    <name type="common">Water bear</name>
    <name type="synonym">Tardigrade</name>
    <dbReference type="NCBI Taxonomy" id="947166"/>
    <lineage>
        <taxon>Eukaryota</taxon>
        <taxon>Metazoa</taxon>
        <taxon>Ecdysozoa</taxon>
        <taxon>Tardigrada</taxon>
        <taxon>Eutardigrada</taxon>
        <taxon>Parachela</taxon>
        <taxon>Hypsibioidea</taxon>
        <taxon>Ramazzottiidae</taxon>
        <taxon>Ramazzottius</taxon>
    </lineage>
</organism>
<keyword evidence="2" id="KW-1185">Reference proteome</keyword>
<evidence type="ECO:0000313" key="1">
    <source>
        <dbReference type="EMBL" id="GAV00480.1"/>
    </source>
</evidence>
<protein>
    <recommendedName>
        <fullName evidence="3">BTB domain-containing protein</fullName>
    </recommendedName>
</protein>
<reference evidence="1 2" key="1">
    <citation type="journal article" date="2016" name="Nat. Commun.">
        <title>Extremotolerant tardigrade genome and improved radiotolerance of human cultured cells by tardigrade-unique protein.</title>
        <authorList>
            <person name="Hashimoto T."/>
            <person name="Horikawa D.D."/>
            <person name="Saito Y."/>
            <person name="Kuwahara H."/>
            <person name="Kozuka-Hata H."/>
            <person name="Shin-I T."/>
            <person name="Minakuchi Y."/>
            <person name="Ohishi K."/>
            <person name="Motoyama A."/>
            <person name="Aizu T."/>
            <person name="Enomoto A."/>
            <person name="Kondo K."/>
            <person name="Tanaka S."/>
            <person name="Hara Y."/>
            <person name="Koshikawa S."/>
            <person name="Sagara H."/>
            <person name="Miura T."/>
            <person name="Yokobori S."/>
            <person name="Miyagawa K."/>
            <person name="Suzuki Y."/>
            <person name="Kubo T."/>
            <person name="Oyama M."/>
            <person name="Kohara Y."/>
            <person name="Fujiyama A."/>
            <person name="Arakawa K."/>
            <person name="Katayama T."/>
            <person name="Toyoda A."/>
            <person name="Kunieda T."/>
        </authorList>
    </citation>
    <scope>NUCLEOTIDE SEQUENCE [LARGE SCALE GENOMIC DNA]</scope>
    <source>
        <strain evidence="1 2">YOKOZUNA-1</strain>
    </source>
</reference>
<dbReference type="Proteomes" id="UP000186922">
    <property type="component" value="Unassembled WGS sequence"/>
</dbReference>
<name>A0A1D1VFT1_RAMVA</name>
<dbReference type="AlphaFoldDB" id="A0A1D1VFT1"/>
<dbReference type="EMBL" id="BDGG01000006">
    <property type="protein sequence ID" value="GAV00480.1"/>
    <property type="molecule type" value="Genomic_DNA"/>
</dbReference>
<dbReference type="OrthoDB" id="6335872at2759"/>
<gene>
    <name evidence="1" type="primary">RvY_11321-1</name>
    <name evidence="1" type="synonym">RvY_11321.1</name>
    <name evidence="1" type="ORF">RvY_11321</name>
</gene>